<organism evidence="2 3">
    <name type="scientific">Sinanodonta woodiana</name>
    <name type="common">Chinese pond mussel</name>
    <name type="synonym">Anodonta woodiana</name>
    <dbReference type="NCBI Taxonomy" id="1069815"/>
    <lineage>
        <taxon>Eukaryota</taxon>
        <taxon>Metazoa</taxon>
        <taxon>Spiralia</taxon>
        <taxon>Lophotrochozoa</taxon>
        <taxon>Mollusca</taxon>
        <taxon>Bivalvia</taxon>
        <taxon>Autobranchia</taxon>
        <taxon>Heteroconchia</taxon>
        <taxon>Palaeoheterodonta</taxon>
        <taxon>Unionida</taxon>
        <taxon>Unionoidea</taxon>
        <taxon>Unionidae</taxon>
        <taxon>Unioninae</taxon>
        <taxon>Sinanodonta</taxon>
    </lineage>
</organism>
<reference evidence="2 3" key="1">
    <citation type="submission" date="2024-11" db="EMBL/GenBank/DDBJ databases">
        <title>Chromosome-level genome assembly of the freshwater bivalve Anodonta woodiana.</title>
        <authorList>
            <person name="Chen X."/>
        </authorList>
    </citation>
    <scope>NUCLEOTIDE SEQUENCE [LARGE SCALE GENOMIC DNA]</scope>
    <source>
        <strain evidence="2">MN2024</strain>
        <tissue evidence="2">Gills</tissue>
    </source>
</reference>
<name>A0ABD3XMC2_SINWO</name>
<accession>A0ABD3XMC2</accession>
<protein>
    <submittedName>
        <fullName evidence="2">Uncharacterized protein</fullName>
    </submittedName>
</protein>
<feature type="transmembrane region" description="Helical" evidence="1">
    <location>
        <begin position="6"/>
        <end position="23"/>
    </location>
</feature>
<gene>
    <name evidence="2" type="ORF">ACJMK2_026718</name>
</gene>
<evidence type="ECO:0000313" key="3">
    <source>
        <dbReference type="Proteomes" id="UP001634394"/>
    </source>
</evidence>
<keyword evidence="1" id="KW-0472">Membrane</keyword>
<dbReference type="PANTHER" id="PTHR10656:SF78">
    <property type="entry name" value="CYCLIC GMP-AMP SYNTHASE-LIKE"/>
    <property type="match status" value="1"/>
</dbReference>
<evidence type="ECO:0000256" key="1">
    <source>
        <dbReference type="SAM" id="Phobius"/>
    </source>
</evidence>
<dbReference type="AlphaFoldDB" id="A0ABD3XMC2"/>
<dbReference type="Gene3D" id="3.30.460.90">
    <property type="match status" value="1"/>
</dbReference>
<proteinExistence type="predicted"/>
<dbReference type="PANTHER" id="PTHR10656">
    <property type="entry name" value="CELL FATE DETERMINING PROTEIN MAB21-RELATED"/>
    <property type="match status" value="1"/>
</dbReference>
<sequence length="462" mass="53972">METIWWIVIIFFIAAIYLWWKFYPQNVGINLNKWQFPVKEFSKTDEDLQKRLQLLECGGDLDIPAKDWNTTISVVDEVLETLLQAMRPEAQEYEGLTNEFDVLLEYHIEGLSIEAKPLIDFGISYPGLGKMKILTARDQVNKHFKTWLAKGVIVMHNSSYYLNARILHQSVFESIIDKCRGKITNTVKQNLPFTLTRSMNPPSINIRIERQVMEIGRWRRFVHWVLRKANIPKVIDIDIVPAMIIGMEKAKGPWKFMKCPSYAVVKWMDERQQAASIFDAPAMIWRFCTSGYEKHYMDLARKHKGKRYIMTACRIIKMLINNEKEKRRSGYQPMPISLFLRSYYLKNIAFYCMLVRESIESVHKALGYFLGFLKLSLEEENLPQFFTGNKNLKEEFPACAQGGQINLFKDVPQGTFIQVRSNFGTILSQLNGMYDKEAFKSVTRWEFQKSVETIQNQLCSIL</sequence>
<evidence type="ECO:0000313" key="2">
    <source>
        <dbReference type="EMBL" id="KAL3886741.1"/>
    </source>
</evidence>
<keyword evidence="1" id="KW-0812">Transmembrane</keyword>
<keyword evidence="1" id="KW-1133">Transmembrane helix</keyword>
<dbReference type="EMBL" id="JBJQND010000002">
    <property type="protein sequence ID" value="KAL3886741.1"/>
    <property type="molecule type" value="Genomic_DNA"/>
</dbReference>
<keyword evidence="3" id="KW-1185">Reference proteome</keyword>
<dbReference type="Proteomes" id="UP001634394">
    <property type="component" value="Unassembled WGS sequence"/>
</dbReference>
<comment type="caution">
    <text evidence="2">The sequence shown here is derived from an EMBL/GenBank/DDBJ whole genome shotgun (WGS) entry which is preliminary data.</text>
</comment>
<dbReference type="Gene3D" id="1.10.1410.40">
    <property type="match status" value="1"/>
</dbReference>